<feature type="chain" id="PRO_5015183104" evidence="1">
    <location>
        <begin position="29"/>
        <end position="487"/>
    </location>
</feature>
<name>A0A2P6TY32_CHLSO</name>
<proteinExistence type="predicted"/>
<evidence type="ECO:0000256" key="1">
    <source>
        <dbReference type="SAM" id="SignalP"/>
    </source>
</evidence>
<dbReference type="PROSITE" id="PS51257">
    <property type="entry name" value="PROKAR_LIPOPROTEIN"/>
    <property type="match status" value="1"/>
</dbReference>
<organism evidence="2 3">
    <name type="scientific">Chlorella sorokiniana</name>
    <name type="common">Freshwater green alga</name>
    <dbReference type="NCBI Taxonomy" id="3076"/>
    <lineage>
        <taxon>Eukaryota</taxon>
        <taxon>Viridiplantae</taxon>
        <taxon>Chlorophyta</taxon>
        <taxon>core chlorophytes</taxon>
        <taxon>Trebouxiophyceae</taxon>
        <taxon>Chlorellales</taxon>
        <taxon>Chlorellaceae</taxon>
        <taxon>Chlorella clade</taxon>
        <taxon>Chlorella</taxon>
    </lineage>
</organism>
<evidence type="ECO:0000313" key="2">
    <source>
        <dbReference type="EMBL" id="PRW58977.1"/>
    </source>
</evidence>
<keyword evidence="1" id="KW-0732">Signal</keyword>
<dbReference type="AlphaFoldDB" id="A0A2P6TY32"/>
<protein>
    <submittedName>
        <fullName evidence="2">Multiple epidermal growth factor-like domains 6</fullName>
    </submittedName>
</protein>
<dbReference type="Proteomes" id="UP000239899">
    <property type="component" value="Unassembled WGS sequence"/>
</dbReference>
<feature type="signal peptide" evidence="1">
    <location>
        <begin position="1"/>
        <end position="28"/>
    </location>
</feature>
<dbReference type="OrthoDB" id="504919at2759"/>
<sequence length="487" mass="51341">MAHRTGTSAAGLALIAVLALQLAAPAAAACQKNTGGACTYSAANAQGDCCAGKTCHPVLNQCYPNPRTVGQPCLDDDGFGCAANLSCDPVWKRCMQDPRKEGQACIAHSDCSSGLYCNDYTRRCQAPNAANTKNCHATLPCAAGYSCDTIRNQCFVAPRTADTPCVGREMSNPAVPNWGCAAGTTCERVISWECQPFAGLQKACHDTLPCQAGLSCHPYIQKCFSEPRQLMQPCGTVTVNGKQQTFACDSDAGLTCDISIGKCVTAARENQSCYAGRPCAAGLSCHPGHQTCMRVPRLEGQPCIDDGTDATNDFKCADTNTIGEPLSCDMLATKRCVKQQTYAKTSKVAGAHCYEGRPCIDGLTCSTSDQKCYSYPRIAGEPCIPGAGADHPEKCGPGLVCRADTKKCEAPKLLGELCYPGFPCASGYSCVNAFRLCARTSQLAGEYCDPAAGPTECAAGLTCSAQWPYCVRAPVTVQSKLQKARAF</sequence>
<evidence type="ECO:0000313" key="3">
    <source>
        <dbReference type="Proteomes" id="UP000239899"/>
    </source>
</evidence>
<reference evidence="2 3" key="1">
    <citation type="journal article" date="2018" name="Plant J.">
        <title>Genome sequences of Chlorella sorokiniana UTEX 1602 and Micractinium conductrix SAG 241.80: implications to maltose excretion by a green alga.</title>
        <authorList>
            <person name="Arriola M.B."/>
            <person name="Velmurugan N."/>
            <person name="Zhang Y."/>
            <person name="Plunkett M.H."/>
            <person name="Hondzo H."/>
            <person name="Barney B.M."/>
        </authorList>
    </citation>
    <scope>NUCLEOTIDE SEQUENCE [LARGE SCALE GENOMIC DNA]</scope>
    <source>
        <strain evidence="3">UTEX 1602</strain>
    </source>
</reference>
<accession>A0A2P6TY32</accession>
<dbReference type="EMBL" id="LHPG02000004">
    <property type="protein sequence ID" value="PRW58977.1"/>
    <property type="molecule type" value="Genomic_DNA"/>
</dbReference>
<gene>
    <name evidence="2" type="ORF">C2E21_2257</name>
</gene>
<keyword evidence="3" id="KW-1185">Reference proteome</keyword>
<comment type="caution">
    <text evidence="2">The sequence shown here is derived from an EMBL/GenBank/DDBJ whole genome shotgun (WGS) entry which is preliminary data.</text>
</comment>
<dbReference type="STRING" id="3076.A0A2P6TY32"/>